<sequence>MKTGKKGIDLIFDFETGGNLKKYLTAYWDATGKVWTIGIGSTYYEDGSLIKKGDVITEDRARKLFANIIPRYEKELNYWLDKYNIKVNQNQFDALMSFGYNVGVGNEKTAKLPARGLAGSTLFKKMKINPNDPTIRDEFQKWNKSGGMVLKGLTRRRIAEANLYFEK</sequence>
<evidence type="ECO:0000313" key="5">
    <source>
        <dbReference type="EMBL" id="VXC99328.1"/>
    </source>
</evidence>
<dbReference type="PANTHER" id="PTHR38107:SF3">
    <property type="entry name" value="LYSOZYME RRRD-RELATED"/>
    <property type="match status" value="1"/>
</dbReference>
<organism evidence="5 6">
    <name type="scientific">Sphingobacterium multivorum</name>
    <dbReference type="NCBI Taxonomy" id="28454"/>
    <lineage>
        <taxon>Bacteria</taxon>
        <taxon>Pseudomonadati</taxon>
        <taxon>Bacteroidota</taxon>
        <taxon>Sphingobacteriia</taxon>
        <taxon>Sphingobacteriales</taxon>
        <taxon>Sphingobacteriaceae</taxon>
        <taxon>Sphingobacterium</taxon>
    </lineage>
</organism>
<dbReference type="InterPro" id="IPR002196">
    <property type="entry name" value="Glyco_hydro_24"/>
</dbReference>
<dbReference type="AlphaFoldDB" id="A0A654D219"/>
<evidence type="ECO:0000256" key="3">
    <source>
        <dbReference type="ARBA" id="ARBA00023200"/>
    </source>
</evidence>
<dbReference type="InterPro" id="IPR023347">
    <property type="entry name" value="Lysozyme_dom_sf"/>
</dbReference>
<keyword evidence="3" id="KW-1035">Host cytoplasm</keyword>
<gene>
    <name evidence="5" type="ORF">SPHINGO8BC_51449</name>
</gene>
<comment type="catalytic activity">
    <reaction evidence="4">
        <text>Hydrolysis of (1-&gt;4)-beta-linkages between N-acetylmuramic acid and N-acetyl-D-glucosamine residues in a peptidoglycan and between N-acetyl-D-glucosamine residues in chitodextrins.</text>
        <dbReference type="EC" id="3.2.1.17"/>
    </reaction>
</comment>
<reference evidence="5 6" key="1">
    <citation type="submission" date="2019-10" db="EMBL/GenBank/DDBJ databases">
        <authorList>
            <person name="Karimi E."/>
        </authorList>
    </citation>
    <scope>NUCLEOTIDE SEQUENCE [LARGE SCALE GENOMIC DNA]</scope>
    <source>
        <strain evidence="5">Sphingobacterium sp. 8BC</strain>
    </source>
</reference>
<dbReference type="GO" id="GO:0031640">
    <property type="term" value="P:killing of cells of another organism"/>
    <property type="evidence" value="ECO:0007669"/>
    <property type="project" value="UniProtKB-KW"/>
</dbReference>
<dbReference type="GO" id="GO:0003796">
    <property type="term" value="F:lysozyme activity"/>
    <property type="evidence" value="ECO:0007669"/>
    <property type="project" value="UniProtKB-EC"/>
</dbReference>
<keyword evidence="4 5" id="KW-0378">Hydrolase</keyword>
<dbReference type="InterPro" id="IPR023346">
    <property type="entry name" value="Lysozyme-like_dom_sf"/>
</dbReference>
<dbReference type="InterPro" id="IPR051018">
    <property type="entry name" value="Bacteriophage_GH24"/>
</dbReference>
<evidence type="ECO:0000256" key="1">
    <source>
        <dbReference type="ARBA" id="ARBA00022529"/>
    </source>
</evidence>
<protein>
    <recommendedName>
        <fullName evidence="4">Lysozyme</fullName>
        <ecNumber evidence="4">3.2.1.17</ecNumber>
    </recommendedName>
</protein>
<dbReference type="InterPro" id="IPR033907">
    <property type="entry name" value="Endolysin_autolysin"/>
</dbReference>
<evidence type="ECO:0000256" key="2">
    <source>
        <dbReference type="ARBA" id="ARBA00022638"/>
    </source>
</evidence>
<dbReference type="SUPFAM" id="SSF53955">
    <property type="entry name" value="Lysozyme-like"/>
    <property type="match status" value="1"/>
</dbReference>
<dbReference type="RefSeq" id="WP_159332848.1">
    <property type="nucleotide sequence ID" value="NZ_LR733857.1"/>
</dbReference>
<accession>A0A654D219</accession>
<keyword evidence="1 4" id="KW-0929">Antimicrobial</keyword>
<dbReference type="Gene3D" id="1.10.530.40">
    <property type="match status" value="1"/>
</dbReference>
<dbReference type="EC" id="3.2.1.17" evidence="4"/>
<evidence type="ECO:0000313" key="6">
    <source>
        <dbReference type="Proteomes" id="UP000432350"/>
    </source>
</evidence>
<dbReference type="EMBL" id="CABWMV010000024">
    <property type="protein sequence ID" value="VXC99328.1"/>
    <property type="molecule type" value="Genomic_DNA"/>
</dbReference>
<proteinExistence type="inferred from homology"/>
<comment type="similarity">
    <text evidence="4">Belongs to the glycosyl hydrolase 24 family.</text>
</comment>
<dbReference type="GO" id="GO:0042742">
    <property type="term" value="P:defense response to bacterium"/>
    <property type="evidence" value="ECO:0007669"/>
    <property type="project" value="UniProtKB-KW"/>
</dbReference>
<keyword evidence="4 5" id="KW-0326">Glycosidase</keyword>
<dbReference type="GO" id="GO:0016998">
    <property type="term" value="P:cell wall macromolecule catabolic process"/>
    <property type="evidence" value="ECO:0007669"/>
    <property type="project" value="InterPro"/>
</dbReference>
<dbReference type="Pfam" id="PF00959">
    <property type="entry name" value="Phage_lysozyme"/>
    <property type="match status" value="1"/>
</dbReference>
<keyword evidence="2 4" id="KW-0081">Bacteriolytic enzyme</keyword>
<dbReference type="CDD" id="cd00737">
    <property type="entry name" value="lyz_endolysin_autolysin"/>
    <property type="match status" value="1"/>
</dbReference>
<dbReference type="GO" id="GO:0009253">
    <property type="term" value="P:peptidoglycan catabolic process"/>
    <property type="evidence" value="ECO:0007669"/>
    <property type="project" value="InterPro"/>
</dbReference>
<dbReference type="PANTHER" id="PTHR38107">
    <property type="match status" value="1"/>
</dbReference>
<dbReference type="Proteomes" id="UP000432350">
    <property type="component" value="Unassembled WGS sequence"/>
</dbReference>
<name>A0A654D219_SPHMU</name>
<evidence type="ECO:0000256" key="4">
    <source>
        <dbReference type="RuleBase" id="RU003788"/>
    </source>
</evidence>